<dbReference type="InterPro" id="IPR029063">
    <property type="entry name" value="SAM-dependent_MTases_sf"/>
</dbReference>
<keyword evidence="2" id="KW-0808">Transferase</keyword>
<dbReference type="Gene3D" id="3.40.50.150">
    <property type="entry name" value="Vaccinia Virus protein VP39"/>
    <property type="match status" value="1"/>
</dbReference>
<dbReference type="PRINTS" id="PR00507">
    <property type="entry name" value="N12N6MTFRASE"/>
</dbReference>
<comment type="caution">
    <text evidence="2">The sequence shown here is derived from an EMBL/GenBank/DDBJ whole genome shotgun (WGS) entry which is preliminary data.</text>
</comment>
<organism evidence="2 3">
    <name type="scientific">Peribacillus castrilensis</name>
    <dbReference type="NCBI Taxonomy" id="2897690"/>
    <lineage>
        <taxon>Bacteria</taxon>
        <taxon>Bacillati</taxon>
        <taxon>Bacillota</taxon>
        <taxon>Bacilli</taxon>
        <taxon>Bacillales</taxon>
        <taxon>Bacillaceae</taxon>
        <taxon>Peribacillus</taxon>
    </lineage>
</organism>
<accession>A0AAW9NJJ7</accession>
<dbReference type="GO" id="GO:0032259">
    <property type="term" value="P:methylation"/>
    <property type="evidence" value="ECO:0007669"/>
    <property type="project" value="UniProtKB-KW"/>
</dbReference>
<protein>
    <submittedName>
        <fullName evidence="2">N-6 DNA methylase</fullName>
    </submittedName>
</protein>
<keyword evidence="3" id="KW-1185">Reference proteome</keyword>
<proteinExistence type="predicted"/>
<evidence type="ECO:0000313" key="3">
    <source>
        <dbReference type="Proteomes" id="UP001307168"/>
    </source>
</evidence>
<name>A0AAW9NJJ7_9BACI</name>
<sequence length="253" mass="29485">MERYKNMVKIFESFRYKYDIHNVFEDFLYLSAAAFSNAVDTVHYEKREAEYLRRIKRYKKQDYDKFPLLLSELVNCFEYGGYDDHLGKLFMELNLGDSFKGQFFTPYYVSKLMASMEFEEKNVRKLVEEKGYITLNEPTCGAGGMIIAASEVVYNMGFNPQEVLRITSQDIDLRAVLMTFIQTTLLGLDNTVILGNSLSMEHRDVWRTPSRFIRTYASLEKLLNGTKEITSESLDKQDELMILQDNGQYVLAI</sequence>
<dbReference type="Proteomes" id="UP001307168">
    <property type="component" value="Unassembled WGS sequence"/>
</dbReference>
<dbReference type="EMBL" id="JARNBH010000042">
    <property type="protein sequence ID" value="MEC0276845.1"/>
    <property type="molecule type" value="Genomic_DNA"/>
</dbReference>
<feature type="domain" description="DNA methylase adenine-specific" evidence="1">
    <location>
        <begin position="100"/>
        <end position="203"/>
    </location>
</feature>
<dbReference type="AlphaFoldDB" id="A0AAW9NJJ7"/>
<keyword evidence="2" id="KW-0489">Methyltransferase</keyword>
<gene>
    <name evidence="2" type="ORF">P4706_28045</name>
</gene>
<dbReference type="SUPFAM" id="SSF53335">
    <property type="entry name" value="S-adenosyl-L-methionine-dependent methyltransferases"/>
    <property type="match status" value="1"/>
</dbReference>
<dbReference type="GO" id="GO:0003677">
    <property type="term" value="F:DNA binding"/>
    <property type="evidence" value="ECO:0007669"/>
    <property type="project" value="InterPro"/>
</dbReference>
<dbReference type="Pfam" id="PF02384">
    <property type="entry name" value="N6_Mtase"/>
    <property type="match status" value="1"/>
</dbReference>
<evidence type="ECO:0000313" key="2">
    <source>
        <dbReference type="EMBL" id="MEC0276845.1"/>
    </source>
</evidence>
<reference evidence="2 3" key="1">
    <citation type="submission" date="2023-03" db="EMBL/GenBank/DDBJ databases">
        <title>Bacillus Genome Sequencing.</title>
        <authorList>
            <person name="Dunlap C."/>
        </authorList>
    </citation>
    <scope>NUCLEOTIDE SEQUENCE [LARGE SCALE GENOMIC DNA]</scope>
    <source>
        <strain evidence="2 3">B-41290</strain>
    </source>
</reference>
<dbReference type="InterPro" id="IPR003356">
    <property type="entry name" value="DNA_methylase_A-5"/>
</dbReference>
<dbReference type="GO" id="GO:0008170">
    <property type="term" value="F:N-methyltransferase activity"/>
    <property type="evidence" value="ECO:0007669"/>
    <property type="project" value="InterPro"/>
</dbReference>
<dbReference type="RefSeq" id="WP_367408386.1">
    <property type="nucleotide sequence ID" value="NZ_JARNBH010000042.1"/>
</dbReference>
<evidence type="ECO:0000259" key="1">
    <source>
        <dbReference type="Pfam" id="PF02384"/>
    </source>
</evidence>